<proteinExistence type="predicted"/>
<dbReference type="EMBL" id="BTSX01000004">
    <property type="protein sequence ID" value="GMS94273.1"/>
    <property type="molecule type" value="Genomic_DNA"/>
</dbReference>
<organism evidence="1 2">
    <name type="scientific">Pristionchus entomophagus</name>
    <dbReference type="NCBI Taxonomy" id="358040"/>
    <lineage>
        <taxon>Eukaryota</taxon>
        <taxon>Metazoa</taxon>
        <taxon>Ecdysozoa</taxon>
        <taxon>Nematoda</taxon>
        <taxon>Chromadorea</taxon>
        <taxon>Rhabditida</taxon>
        <taxon>Rhabditina</taxon>
        <taxon>Diplogasteromorpha</taxon>
        <taxon>Diplogasteroidea</taxon>
        <taxon>Neodiplogasteridae</taxon>
        <taxon>Pristionchus</taxon>
    </lineage>
</organism>
<keyword evidence="2" id="KW-1185">Reference proteome</keyword>
<evidence type="ECO:0000313" key="2">
    <source>
        <dbReference type="Proteomes" id="UP001432027"/>
    </source>
</evidence>
<dbReference type="AlphaFoldDB" id="A0AAV5TIT2"/>
<gene>
    <name evidence="1" type="ORF">PENTCL1PPCAC_16448</name>
</gene>
<protein>
    <recommendedName>
        <fullName evidence="3">Nuclear receptor</fullName>
    </recommendedName>
</protein>
<sequence>ILYANSPFRDCDQCSGVYFVPFSHRPCGASCRNYTCNHHLPTKKDIFEKCTVRQLKCTDHRKFSRLPSPHQLCHCSCLLKFHRCTIHRTSCVFPRKAGRQHLLSVRRSFQSVAFRSRTYYYRCSHLLATYLETRFSIDSK</sequence>
<accession>A0AAV5TIT2</accession>
<reference evidence="1" key="1">
    <citation type="submission" date="2023-10" db="EMBL/GenBank/DDBJ databases">
        <title>Genome assembly of Pristionchus species.</title>
        <authorList>
            <person name="Yoshida K."/>
            <person name="Sommer R.J."/>
        </authorList>
    </citation>
    <scope>NUCLEOTIDE SEQUENCE</scope>
    <source>
        <strain evidence="1">RS0144</strain>
    </source>
</reference>
<dbReference type="Proteomes" id="UP001432027">
    <property type="component" value="Unassembled WGS sequence"/>
</dbReference>
<name>A0AAV5TIT2_9BILA</name>
<evidence type="ECO:0008006" key="3">
    <source>
        <dbReference type="Google" id="ProtNLM"/>
    </source>
</evidence>
<evidence type="ECO:0000313" key="1">
    <source>
        <dbReference type="EMBL" id="GMS94273.1"/>
    </source>
</evidence>
<feature type="non-terminal residue" evidence="1">
    <location>
        <position position="1"/>
    </location>
</feature>
<comment type="caution">
    <text evidence="1">The sequence shown here is derived from an EMBL/GenBank/DDBJ whole genome shotgun (WGS) entry which is preliminary data.</text>
</comment>